<feature type="transmembrane region" description="Helical" evidence="8">
    <location>
        <begin position="327"/>
        <end position="349"/>
    </location>
</feature>
<evidence type="ECO:0000256" key="2">
    <source>
        <dbReference type="ARBA" id="ARBA00004141"/>
    </source>
</evidence>
<evidence type="ECO:0000256" key="1">
    <source>
        <dbReference type="ARBA" id="ARBA00004119"/>
    </source>
</evidence>
<comment type="similarity">
    <text evidence="3">Belongs to the bile acid:sodium symporter (BASS) (TC 2.A.28) family.</text>
</comment>
<name>A0A8T1NYB9_CARIL</name>
<dbReference type="InterPro" id="IPR004710">
    <property type="entry name" value="Bilac:Na_transpt"/>
</dbReference>
<evidence type="ECO:0000256" key="8">
    <source>
        <dbReference type="SAM" id="Phobius"/>
    </source>
</evidence>
<feature type="transmembrane region" description="Helical" evidence="8">
    <location>
        <begin position="113"/>
        <end position="135"/>
    </location>
</feature>
<keyword evidence="4 8" id="KW-0812">Transmembrane</keyword>
<comment type="caution">
    <text evidence="9">The sequence shown here is derived from an EMBL/GenBank/DDBJ whole genome shotgun (WGS) entry which is preliminary data.</text>
</comment>
<feature type="transmembrane region" description="Helical" evidence="8">
    <location>
        <begin position="171"/>
        <end position="189"/>
    </location>
</feature>
<dbReference type="PANTHER" id="PTHR10361:SF28">
    <property type="entry name" value="P3 PROTEIN-RELATED"/>
    <property type="match status" value="1"/>
</dbReference>
<dbReference type="Proteomes" id="UP000811609">
    <property type="component" value="Chromosome 12"/>
</dbReference>
<dbReference type="GO" id="GO:0016020">
    <property type="term" value="C:membrane"/>
    <property type="evidence" value="ECO:0007669"/>
    <property type="project" value="UniProtKB-SubCell"/>
</dbReference>
<evidence type="ECO:0000256" key="3">
    <source>
        <dbReference type="ARBA" id="ARBA00006528"/>
    </source>
</evidence>
<sequence length="354" mass="37944">MQSSLSYSHHGRSGFDFQRSTKPSLSYPARRAKSTHLLIPRSTKSYTLPASRLPPIRCGMSSNNDNTNGARSFGDWIEFFGQTVWTAFPIWVALGCLLVLVKPSSFSWVRPKLTVLDITFTMLGVGVMPLSGFLVSKLLNLPSYYAAGLILVGCCPGTASNIVTFIARGNVALSVLMTAASTLAAVIIHDSFSYFQTCGKNVAVDAAGLLVSTLQVVLLPALAGAFLNQYFQSLVKFVPPPRRDAIHCRGNCSYSLWKCNCTSASAILMSGQQVVLAASLLHASGFFFSYILSKTLGLDVSSSRTVSIENLVLGVVLATQHFGNPLTAAPCAVSTVCHSIFGSVLAGIWRLMPT</sequence>
<keyword evidence="5 8" id="KW-1133">Transmembrane helix</keyword>
<keyword evidence="6 8" id="KW-0472">Membrane</keyword>
<evidence type="ECO:0000313" key="9">
    <source>
        <dbReference type="EMBL" id="KAG6634312.1"/>
    </source>
</evidence>
<dbReference type="PANTHER" id="PTHR10361">
    <property type="entry name" value="SODIUM-BILE ACID COTRANSPORTER"/>
    <property type="match status" value="1"/>
</dbReference>
<reference evidence="9" key="1">
    <citation type="submission" date="2020-12" db="EMBL/GenBank/DDBJ databases">
        <title>WGS assembly of Carya illinoinensis cv. Pawnee.</title>
        <authorList>
            <person name="Platts A."/>
            <person name="Shu S."/>
            <person name="Wright S."/>
            <person name="Barry K."/>
            <person name="Edger P."/>
            <person name="Pires J.C."/>
            <person name="Schmutz J."/>
        </authorList>
    </citation>
    <scope>NUCLEOTIDE SEQUENCE</scope>
    <source>
        <tissue evidence="9">Leaf</tissue>
    </source>
</reference>
<evidence type="ECO:0000256" key="6">
    <source>
        <dbReference type="ARBA" id="ARBA00023136"/>
    </source>
</evidence>
<dbReference type="InterPro" id="IPR002657">
    <property type="entry name" value="BilAc:Na_symport/Acr3"/>
</dbReference>
<accession>A0A8T1NYB9</accession>
<comment type="subcellular location">
    <subcellularLocation>
        <location evidence="2">Membrane</location>
        <topology evidence="2">Multi-pass membrane protein</topology>
    </subcellularLocation>
    <subcellularLocation>
        <location evidence="1">Plastid</location>
        <location evidence="1">Chloroplast envelope</location>
    </subcellularLocation>
</comment>
<feature type="transmembrane region" description="Helical" evidence="8">
    <location>
        <begin position="274"/>
        <end position="292"/>
    </location>
</feature>
<dbReference type="AlphaFoldDB" id="A0A8T1NYB9"/>
<dbReference type="Pfam" id="PF01758">
    <property type="entry name" value="SBF"/>
    <property type="match status" value="1"/>
</dbReference>
<feature type="transmembrane region" description="Helical" evidence="8">
    <location>
        <begin position="141"/>
        <end position="159"/>
    </location>
</feature>
<proteinExistence type="inferred from homology"/>
<feature type="region of interest" description="Disordered" evidence="7">
    <location>
        <begin position="1"/>
        <end position="26"/>
    </location>
</feature>
<gene>
    <name evidence="9" type="ORF">CIPAW_12G110000</name>
</gene>
<evidence type="ECO:0000256" key="5">
    <source>
        <dbReference type="ARBA" id="ARBA00022989"/>
    </source>
</evidence>
<evidence type="ECO:0000256" key="4">
    <source>
        <dbReference type="ARBA" id="ARBA00022692"/>
    </source>
</evidence>
<keyword evidence="10" id="KW-1185">Reference proteome</keyword>
<dbReference type="GO" id="GO:0009941">
    <property type="term" value="C:chloroplast envelope"/>
    <property type="evidence" value="ECO:0007669"/>
    <property type="project" value="UniProtKB-SubCell"/>
</dbReference>
<organism evidence="9 10">
    <name type="scientific">Carya illinoinensis</name>
    <name type="common">Pecan</name>
    <dbReference type="NCBI Taxonomy" id="32201"/>
    <lineage>
        <taxon>Eukaryota</taxon>
        <taxon>Viridiplantae</taxon>
        <taxon>Streptophyta</taxon>
        <taxon>Embryophyta</taxon>
        <taxon>Tracheophyta</taxon>
        <taxon>Spermatophyta</taxon>
        <taxon>Magnoliopsida</taxon>
        <taxon>eudicotyledons</taxon>
        <taxon>Gunneridae</taxon>
        <taxon>Pentapetalae</taxon>
        <taxon>rosids</taxon>
        <taxon>fabids</taxon>
        <taxon>Fagales</taxon>
        <taxon>Juglandaceae</taxon>
        <taxon>Carya</taxon>
    </lineage>
</organism>
<protein>
    <submittedName>
        <fullName evidence="9">Uncharacterized protein</fullName>
    </submittedName>
</protein>
<feature type="transmembrane region" description="Helical" evidence="8">
    <location>
        <begin position="79"/>
        <end position="101"/>
    </location>
</feature>
<evidence type="ECO:0000313" key="10">
    <source>
        <dbReference type="Proteomes" id="UP000811609"/>
    </source>
</evidence>
<dbReference type="EMBL" id="CM031820">
    <property type="protein sequence ID" value="KAG6634312.1"/>
    <property type="molecule type" value="Genomic_DNA"/>
</dbReference>
<feature type="transmembrane region" description="Helical" evidence="8">
    <location>
        <begin position="209"/>
        <end position="227"/>
    </location>
</feature>
<evidence type="ECO:0000256" key="7">
    <source>
        <dbReference type="SAM" id="MobiDB-lite"/>
    </source>
</evidence>